<dbReference type="InterPro" id="IPR050491">
    <property type="entry name" value="AmpC-like"/>
</dbReference>
<sequence>MFRLQEEDIRVRLQSVIPIVDEILKISGAPSASVGILHENNIIFTKGHGTVAANEPSYKQRPPGPNTIYGIGSMTKSFVVASLAKIRGEGREAKFEWSTPMKDLLEDFETDNKIAHLATLSDFLSHRTGLSGDMSIAYQGDLKFLLTKPELLRAVATLEKVGQFRSDWIYNNWGYSLAGLVLERFSGMSFEDCLREYVADPLSLHSTTTRPDIHGDFAFAHAALDNNDIYPLPEENPFKESIFETAGGIYSSVNDLLAWAKAILAAEHKSYAGPLKEVPTILSNQVPLDNPSRDHRFYGFGWVRTALPDVVGLQGDNAELFKRDQLPILGSRSQPMMTYYHQGAGLGYYSAIFMFPDTNSSVVVLTNSMPLNDVADWIAQVYITALFGFEDGGTTYHEAAKRYLGLAKRSRDRKLGLVKTMMTALDNERSMTCSYPHLDSYIGQYHNSNTGWPGNFFIDICYPEEEKKRGCLELRFQGRKSQAYELRHMKDDTFEWALDYNQQAKRARFTIWDPEYFKIYFNLDRTRPGGTVSLNWARDSGLPGRGMVLTRRENQGGRAKLSKRHGAIPFQTSFRKFFPGAWCFVTSDMSGMSSGAGTKSNDHFAESTGGRSQPWKSYQKDPKSSNNKNRKPDYLVVQSGSNSGSGSQDDVCKECGKRSGQCECGVGFIAA</sequence>
<reference evidence="4" key="1">
    <citation type="journal article" date="2023" name="Mol. Phylogenet. Evol.">
        <title>Genome-scale phylogeny and comparative genomics of the fungal order Sordariales.</title>
        <authorList>
            <person name="Hensen N."/>
            <person name="Bonometti L."/>
            <person name="Westerberg I."/>
            <person name="Brannstrom I.O."/>
            <person name="Guillou S."/>
            <person name="Cros-Aarteil S."/>
            <person name="Calhoun S."/>
            <person name="Haridas S."/>
            <person name="Kuo A."/>
            <person name="Mondo S."/>
            <person name="Pangilinan J."/>
            <person name="Riley R."/>
            <person name="LaButti K."/>
            <person name="Andreopoulos B."/>
            <person name="Lipzen A."/>
            <person name="Chen C."/>
            <person name="Yan M."/>
            <person name="Daum C."/>
            <person name="Ng V."/>
            <person name="Clum A."/>
            <person name="Steindorff A."/>
            <person name="Ohm R.A."/>
            <person name="Martin F."/>
            <person name="Silar P."/>
            <person name="Natvig D.O."/>
            <person name="Lalanne C."/>
            <person name="Gautier V."/>
            <person name="Ament-Velasquez S.L."/>
            <person name="Kruys A."/>
            <person name="Hutchinson M.I."/>
            <person name="Powell A.J."/>
            <person name="Barry K."/>
            <person name="Miller A.N."/>
            <person name="Grigoriev I.V."/>
            <person name="Debuchy R."/>
            <person name="Gladieux P."/>
            <person name="Hiltunen Thoren M."/>
            <person name="Johannesson H."/>
        </authorList>
    </citation>
    <scope>NUCLEOTIDE SEQUENCE</scope>
    <source>
        <strain evidence="4">FGSC 1904</strain>
    </source>
</reference>
<feature type="region of interest" description="Disordered" evidence="2">
    <location>
        <begin position="595"/>
        <end position="650"/>
    </location>
</feature>
<dbReference type="PANTHER" id="PTHR46825:SF14">
    <property type="entry name" value="BETA-LACTAMASE-RELATED DOMAIN-CONTAINING PROTEIN"/>
    <property type="match status" value="1"/>
</dbReference>
<dbReference type="Gene3D" id="3.40.710.10">
    <property type="entry name" value="DD-peptidase/beta-lactamase superfamily"/>
    <property type="match status" value="1"/>
</dbReference>
<dbReference type="SUPFAM" id="SSF56601">
    <property type="entry name" value="beta-lactamase/transpeptidase-like"/>
    <property type="match status" value="1"/>
</dbReference>
<organism evidence="4 5">
    <name type="scientific">Sordaria brevicollis</name>
    <dbReference type="NCBI Taxonomy" id="83679"/>
    <lineage>
        <taxon>Eukaryota</taxon>
        <taxon>Fungi</taxon>
        <taxon>Dikarya</taxon>
        <taxon>Ascomycota</taxon>
        <taxon>Pezizomycotina</taxon>
        <taxon>Sordariomycetes</taxon>
        <taxon>Sordariomycetidae</taxon>
        <taxon>Sordariales</taxon>
        <taxon>Sordariaceae</taxon>
        <taxon>Sordaria</taxon>
    </lineage>
</organism>
<evidence type="ECO:0000256" key="1">
    <source>
        <dbReference type="ARBA" id="ARBA00038215"/>
    </source>
</evidence>
<evidence type="ECO:0000259" key="3">
    <source>
        <dbReference type="Pfam" id="PF00144"/>
    </source>
</evidence>
<accession>A0AAE0PMD0</accession>
<evidence type="ECO:0000313" key="5">
    <source>
        <dbReference type="Proteomes" id="UP001281003"/>
    </source>
</evidence>
<dbReference type="Proteomes" id="UP001281003">
    <property type="component" value="Unassembled WGS sequence"/>
</dbReference>
<gene>
    <name evidence="4" type="ORF">B0T20DRAFT_344359</name>
</gene>
<dbReference type="AlphaFoldDB" id="A0AAE0PMD0"/>
<dbReference type="Pfam" id="PF00144">
    <property type="entry name" value="Beta-lactamase"/>
    <property type="match status" value="1"/>
</dbReference>
<evidence type="ECO:0000256" key="2">
    <source>
        <dbReference type="SAM" id="MobiDB-lite"/>
    </source>
</evidence>
<keyword evidence="5" id="KW-1185">Reference proteome</keyword>
<protein>
    <submittedName>
        <fullName evidence="4">Beta-lactamase-domain-containing protein</fullName>
    </submittedName>
</protein>
<dbReference type="InterPro" id="IPR012338">
    <property type="entry name" value="Beta-lactam/transpept-like"/>
</dbReference>
<reference evidence="4" key="2">
    <citation type="submission" date="2023-07" db="EMBL/GenBank/DDBJ databases">
        <authorList>
            <consortium name="Lawrence Berkeley National Laboratory"/>
            <person name="Haridas S."/>
            <person name="Hensen N."/>
            <person name="Bonometti L."/>
            <person name="Westerberg I."/>
            <person name="Brannstrom I.O."/>
            <person name="Guillou S."/>
            <person name="Cros-Aarteil S."/>
            <person name="Calhoun S."/>
            <person name="Kuo A."/>
            <person name="Mondo S."/>
            <person name="Pangilinan J."/>
            <person name="Riley R."/>
            <person name="LaButti K."/>
            <person name="Andreopoulos B."/>
            <person name="Lipzen A."/>
            <person name="Chen C."/>
            <person name="Yanf M."/>
            <person name="Daum C."/>
            <person name="Ng V."/>
            <person name="Clum A."/>
            <person name="Steindorff A."/>
            <person name="Ohm R."/>
            <person name="Martin F."/>
            <person name="Silar P."/>
            <person name="Natvig D."/>
            <person name="Lalanne C."/>
            <person name="Gautier V."/>
            <person name="Ament-velasquez S.L."/>
            <person name="Kruys A."/>
            <person name="Hutchinson M.I."/>
            <person name="Powell A.J."/>
            <person name="Barry K."/>
            <person name="Miller A.N."/>
            <person name="Grigoriev I.V."/>
            <person name="Debuchy R."/>
            <person name="Gladieux P."/>
            <person name="Thoren M.H."/>
            <person name="Johannesson H."/>
        </authorList>
    </citation>
    <scope>NUCLEOTIDE SEQUENCE</scope>
    <source>
        <strain evidence="4">FGSC 1904</strain>
    </source>
</reference>
<dbReference type="InterPro" id="IPR001466">
    <property type="entry name" value="Beta-lactam-related"/>
</dbReference>
<name>A0AAE0PMD0_SORBR</name>
<comment type="similarity">
    <text evidence="1">Belongs to the peptidase S12 family.</text>
</comment>
<evidence type="ECO:0000313" key="4">
    <source>
        <dbReference type="EMBL" id="KAK3402544.1"/>
    </source>
</evidence>
<dbReference type="EMBL" id="JAUTDP010000001">
    <property type="protein sequence ID" value="KAK3402544.1"/>
    <property type="molecule type" value="Genomic_DNA"/>
</dbReference>
<comment type="caution">
    <text evidence="4">The sequence shown here is derived from an EMBL/GenBank/DDBJ whole genome shotgun (WGS) entry which is preliminary data.</text>
</comment>
<proteinExistence type="inferred from homology"/>
<dbReference type="PANTHER" id="PTHR46825">
    <property type="entry name" value="D-ALANYL-D-ALANINE-CARBOXYPEPTIDASE/ENDOPEPTIDASE AMPH"/>
    <property type="match status" value="1"/>
</dbReference>
<feature type="domain" description="Beta-lactamase-related" evidence="3">
    <location>
        <begin position="20"/>
        <end position="374"/>
    </location>
</feature>